<keyword evidence="3 9" id="KW-0813">Transport</keyword>
<dbReference type="Gene3D" id="1.20.1640.10">
    <property type="entry name" value="Multidrug efflux transporter AcrB transmembrane domain"/>
    <property type="match status" value="2"/>
</dbReference>
<feature type="transmembrane region" description="Helical" evidence="9">
    <location>
        <begin position="439"/>
        <end position="459"/>
    </location>
</feature>
<organism evidence="10 11">
    <name type="scientific">Photobacterium alginatilyticum</name>
    <dbReference type="NCBI Taxonomy" id="1775171"/>
    <lineage>
        <taxon>Bacteria</taxon>
        <taxon>Pseudomonadati</taxon>
        <taxon>Pseudomonadota</taxon>
        <taxon>Gammaproteobacteria</taxon>
        <taxon>Vibrionales</taxon>
        <taxon>Vibrionaceae</taxon>
        <taxon>Photobacterium</taxon>
    </lineage>
</organism>
<feature type="transmembrane region" description="Helical" evidence="9">
    <location>
        <begin position="978"/>
        <end position="998"/>
    </location>
</feature>
<evidence type="ECO:0000313" key="11">
    <source>
        <dbReference type="Proteomes" id="UP000738517"/>
    </source>
</evidence>
<accession>A0ABW9YBR8</accession>
<dbReference type="Gene3D" id="3.30.2090.10">
    <property type="entry name" value="Multidrug efflux transporter AcrB TolC docking domain, DN and DC subdomains"/>
    <property type="match status" value="2"/>
</dbReference>
<feature type="transmembrane region" description="Helical" evidence="9">
    <location>
        <begin position="933"/>
        <end position="957"/>
    </location>
</feature>
<feature type="transmembrane region" description="Helical" evidence="9">
    <location>
        <begin position="368"/>
        <end position="388"/>
    </location>
</feature>
<protein>
    <recommendedName>
        <fullName evidence="9">Efflux pump membrane transporter</fullName>
    </recommendedName>
</protein>
<evidence type="ECO:0000256" key="2">
    <source>
        <dbReference type="ARBA" id="ARBA00010942"/>
    </source>
</evidence>
<evidence type="ECO:0000256" key="4">
    <source>
        <dbReference type="ARBA" id="ARBA00022475"/>
    </source>
</evidence>
<dbReference type="Gene3D" id="3.30.70.1320">
    <property type="entry name" value="Multidrug efflux transporter AcrB pore domain like"/>
    <property type="match status" value="1"/>
</dbReference>
<dbReference type="NCBIfam" id="NF000282">
    <property type="entry name" value="RND_permease_1"/>
    <property type="match status" value="1"/>
</dbReference>
<gene>
    <name evidence="10" type="ORF">EIZ48_01365</name>
</gene>
<dbReference type="InterPro" id="IPR001036">
    <property type="entry name" value="Acrflvin-R"/>
</dbReference>
<feature type="transmembrane region" description="Helical" evidence="9">
    <location>
        <begin position="394"/>
        <end position="418"/>
    </location>
</feature>
<keyword evidence="6 9" id="KW-0812">Transmembrane</keyword>
<evidence type="ECO:0000256" key="5">
    <source>
        <dbReference type="ARBA" id="ARBA00022519"/>
    </source>
</evidence>
<feature type="transmembrane region" description="Helical" evidence="9">
    <location>
        <begin position="542"/>
        <end position="565"/>
    </location>
</feature>
<feature type="transmembrane region" description="Helical" evidence="9">
    <location>
        <begin position="1010"/>
        <end position="1036"/>
    </location>
</feature>
<evidence type="ECO:0000256" key="9">
    <source>
        <dbReference type="RuleBase" id="RU364070"/>
    </source>
</evidence>
<feature type="transmembrane region" description="Helical" evidence="9">
    <location>
        <begin position="341"/>
        <end position="361"/>
    </location>
</feature>
<evidence type="ECO:0000313" key="10">
    <source>
        <dbReference type="EMBL" id="NBI51222.1"/>
    </source>
</evidence>
<dbReference type="NCBIfam" id="TIGR00915">
    <property type="entry name" value="2A0602"/>
    <property type="match status" value="1"/>
</dbReference>
<dbReference type="RefSeq" id="WP_160648329.1">
    <property type="nucleotide sequence ID" value="NZ_RSEJ01000001.1"/>
</dbReference>
<keyword evidence="8 9" id="KW-0472">Membrane</keyword>
<evidence type="ECO:0000256" key="6">
    <source>
        <dbReference type="ARBA" id="ARBA00022692"/>
    </source>
</evidence>
<dbReference type="InterPro" id="IPR004764">
    <property type="entry name" value="MdtF-like"/>
</dbReference>
<keyword evidence="5 9" id="KW-0997">Cell inner membrane</keyword>
<dbReference type="InterPro" id="IPR027463">
    <property type="entry name" value="AcrB_DN_DC_subdom"/>
</dbReference>
<dbReference type="SUPFAM" id="SSF82714">
    <property type="entry name" value="Multidrug efflux transporter AcrB TolC docking domain, DN and DC subdomains"/>
    <property type="match status" value="2"/>
</dbReference>
<dbReference type="PRINTS" id="PR00702">
    <property type="entry name" value="ACRIFLAVINRP"/>
</dbReference>
<dbReference type="SUPFAM" id="SSF82866">
    <property type="entry name" value="Multidrug efflux transporter AcrB transmembrane domain"/>
    <property type="match status" value="2"/>
</dbReference>
<dbReference type="PANTHER" id="PTHR32063">
    <property type="match status" value="1"/>
</dbReference>
<reference evidence="10 11" key="1">
    <citation type="journal article" date="2017" name="Int. J. Syst. Evol. Microbiol.">
        <title>Photobacterium alginatilyticum sp. nov., a marine bacterium isolated from bottom seawater.</title>
        <authorList>
            <person name="Wang X."/>
            <person name="Wang Y."/>
            <person name="Yang X."/>
            <person name="Sun H."/>
            <person name="Li B."/>
            <person name="Zhang X.H."/>
        </authorList>
    </citation>
    <scope>NUCLEOTIDE SEQUENCE [LARGE SCALE GENOMIC DNA]</scope>
    <source>
        <strain evidence="10 11">P03D4</strain>
    </source>
</reference>
<dbReference type="Pfam" id="PF00873">
    <property type="entry name" value="ACR_tran"/>
    <property type="match status" value="1"/>
</dbReference>
<keyword evidence="11" id="KW-1185">Reference proteome</keyword>
<evidence type="ECO:0000256" key="7">
    <source>
        <dbReference type="ARBA" id="ARBA00022989"/>
    </source>
</evidence>
<keyword evidence="4" id="KW-1003">Cell membrane</keyword>
<feature type="transmembrane region" description="Helical" evidence="9">
    <location>
        <begin position="12"/>
        <end position="34"/>
    </location>
</feature>
<proteinExistence type="inferred from homology"/>
<dbReference type="Gene3D" id="3.30.70.1440">
    <property type="entry name" value="Multidrug efflux transporter AcrB pore domain"/>
    <property type="match status" value="1"/>
</dbReference>
<comment type="caution">
    <text evidence="10">The sequence shown here is derived from an EMBL/GenBank/DDBJ whole genome shotgun (WGS) entry which is preliminary data.</text>
</comment>
<feature type="transmembrane region" description="Helical" evidence="9">
    <location>
        <begin position="880"/>
        <end position="898"/>
    </location>
</feature>
<feature type="transmembrane region" description="Helical" evidence="9">
    <location>
        <begin position="905"/>
        <end position="927"/>
    </location>
</feature>
<sequence length="1063" mass="114916">MKFSQFFISRPIFAGVISLMIMIAGAIAVFQLPVTEYPEVVPPTVVVTASYPGANPTVIGDTVATPLEQAINGTEGMLYMSSQATSDGNLSLTVTFELGTDIDDAQVLVQNRVARALPRLPQEVQRLGVVTEKSSPDLTMVVHLTSPDDSHDMLYLSNYANLNVKDELARVEGVGSVRLFGAGEYSMRIWLDPPKLAALNMTAMDVVNAIREQNQQAAAGSLGAQPTAENNFQLLINLKGRLSTEDEFRNIVIKVGEQGQIVRLSDVARVELGANSYSLRSLLDNKHAVAIPIFQRPGSNAIEISDGVRAKMAELKENFPQGVDYSIVYDPTVFVRGSIDAVVKTLFEALLLVVVVVVLFLQNWRAAIIPLAAVPVSLIGTFAIMHGLGFSLNALSLFGLVLAIGIVVDDAIVVVENVERNIENGLPPVAASRQAMKEVTGPIIATTLVLAAVFIPTAFMSGLTGQFYRQFALTITISTVISALNSLTLSPALSALLLRSKTAPKDGLSKLIDWLFGRWLFVPFNRFFDWGSNAYSGTVKRVIRGAGIVMVLYAGLLALTGYQFVETPTGYVPSQDKQYLVAFAQLPDASSLDRTEDVIREMSSIALAHPGVESSVAFPGLNINGFTNSPSSGVVFVTLKPFAERQEEHLSGNAIAWALNGKFSSIQDAFIAIFPPPPVNGLGNIGGFRLQIQDKGNLGYEELYAVTQQVIMKAWQAPELTGAFTSFQVNTPQIDVEVNREKAKMQGVSVDDIFATMQINLGSLYVNDFNKFGRNYQVNVQSQDSFRQEPEQIAQLKVRNASGDMIPLGSFISVHHSAGPDRVMHYNGFTTAEVNASPAPGFSSGQAQAAMEKILAETLPHGMSYEWTELTYQQQLAGNTAMYVFPLVVLLVFLVLAAQYESLSLPLAIILIVPMTLLSAITGVIIYGGDNNIFTQIGFIVLVGLATKNAILIVEFAREKEHEGFTVREAILEASHQRLRPILMTSIAFIMGVLPMVISTGAGAEMRQAMGVAVFSGMIGVTIFGLLLTPVFYVLIRKYLGGASLTKTEAKSHVGPDGVIEAS</sequence>
<dbReference type="Gene3D" id="3.30.70.1430">
    <property type="entry name" value="Multidrug efflux transporter AcrB pore domain"/>
    <property type="match status" value="2"/>
</dbReference>
<evidence type="ECO:0000256" key="8">
    <source>
        <dbReference type="ARBA" id="ARBA00023136"/>
    </source>
</evidence>
<name>A0ABW9YBR8_9GAMM</name>
<dbReference type="SUPFAM" id="SSF82693">
    <property type="entry name" value="Multidrug efflux transporter AcrB pore domain, PN1, PN2, PC1 and PC2 subdomains"/>
    <property type="match status" value="4"/>
</dbReference>
<feature type="transmembrane region" description="Helical" evidence="9">
    <location>
        <begin position="471"/>
        <end position="498"/>
    </location>
</feature>
<evidence type="ECO:0000256" key="1">
    <source>
        <dbReference type="ARBA" id="ARBA00004429"/>
    </source>
</evidence>
<comment type="subcellular location">
    <subcellularLocation>
        <location evidence="1 9">Cell inner membrane</location>
        <topology evidence="1 9">Multi-pass membrane protein</topology>
    </subcellularLocation>
</comment>
<dbReference type="PANTHER" id="PTHR32063:SF11">
    <property type="entry name" value="CATION OR DRUG EFFLUX SYSTEM PROTEIN"/>
    <property type="match status" value="1"/>
</dbReference>
<dbReference type="Proteomes" id="UP000738517">
    <property type="component" value="Unassembled WGS sequence"/>
</dbReference>
<dbReference type="EMBL" id="RSEJ01000001">
    <property type="protein sequence ID" value="NBI51222.1"/>
    <property type="molecule type" value="Genomic_DNA"/>
</dbReference>
<keyword evidence="7 9" id="KW-1133">Transmembrane helix</keyword>
<comment type="similarity">
    <text evidence="2 9">Belongs to the resistance-nodulation-cell division (RND) (TC 2.A.6) family.</text>
</comment>
<evidence type="ECO:0000256" key="3">
    <source>
        <dbReference type="ARBA" id="ARBA00022448"/>
    </source>
</evidence>